<comment type="caution">
    <text evidence="1">The sequence shown here is derived from an EMBL/GenBank/DDBJ whole genome shotgun (WGS) entry which is preliminary data.</text>
</comment>
<organism evidence="1 2">
    <name type="scientific">Marasmius crinis-equi</name>
    <dbReference type="NCBI Taxonomy" id="585013"/>
    <lineage>
        <taxon>Eukaryota</taxon>
        <taxon>Fungi</taxon>
        <taxon>Dikarya</taxon>
        <taxon>Basidiomycota</taxon>
        <taxon>Agaricomycotina</taxon>
        <taxon>Agaricomycetes</taxon>
        <taxon>Agaricomycetidae</taxon>
        <taxon>Agaricales</taxon>
        <taxon>Marasmiineae</taxon>
        <taxon>Marasmiaceae</taxon>
        <taxon>Marasmius</taxon>
    </lineage>
</organism>
<sequence>MSSNIELQRQLDCHRDGSMWLDTLRGVFCRGPKGPKYRMPVGLDVKDLPLHAELLQEGVLFRYLISRKLDRQAVDALSRPWYSEASQVQVDRVTVISTQTNTILAVASTVWKAFGCLGGRTKLPNGATRFTVLRDHRLLRVVLDNQREVQYAWLVQALSVFHAHRVSLEGDLRKYKLVLPHLLKGTLSQSKAKRRRRKQFPPVYLFVPASSTSTFWSFDPDGHDSIPNDLCDYLGLPVRLSSDSKEFIWETLVYKRLQDYQIARGFDPTTTDFARLNKYHCIYDIVEGPLSNCLRQTENPVASLTLMSPETTEGSPSPIIYTSHDEAARRTISGASVPSATWCTHPATTTPAKPRSTMAVTKLTEKAPKVKRFPPPWNSSPNVIKNAPKAVSSAWDIFRARWEFHDQC</sequence>
<dbReference type="Proteomes" id="UP001465976">
    <property type="component" value="Unassembled WGS sequence"/>
</dbReference>
<evidence type="ECO:0000313" key="2">
    <source>
        <dbReference type="Proteomes" id="UP001465976"/>
    </source>
</evidence>
<proteinExistence type="predicted"/>
<protein>
    <submittedName>
        <fullName evidence="1">Uncharacterized protein</fullName>
    </submittedName>
</protein>
<name>A0ABR3ENN0_9AGAR</name>
<reference evidence="1 2" key="1">
    <citation type="submission" date="2024-02" db="EMBL/GenBank/DDBJ databases">
        <title>A draft genome for the cacao thread blight pathogen Marasmius crinis-equi.</title>
        <authorList>
            <person name="Cohen S.P."/>
            <person name="Baruah I.K."/>
            <person name="Amoako-Attah I."/>
            <person name="Bukari Y."/>
            <person name="Meinhardt L.W."/>
            <person name="Bailey B.A."/>
        </authorList>
    </citation>
    <scope>NUCLEOTIDE SEQUENCE [LARGE SCALE GENOMIC DNA]</scope>
    <source>
        <strain evidence="1 2">GH-76</strain>
    </source>
</reference>
<keyword evidence="2" id="KW-1185">Reference proteome</keyword>
<accession>A0ABR3ENN0</accession>
<evidence type="ECO:0000313" key="1">
    <source>
        <dbReference type="EMBL" id="KAL0564490.1"/>
    </source>
</evidence>
<dbReference type="EMBL" id="JBAHYK010002754">
    <property type="protein sequence ID" value="KAL0564490.1"/>
    <property type="molecule type" value="Genomic_DNA"/>
</dbReference>
<gene>
    <name evidence="1" type="ORF">V5O48_017554</name>
</gene>